<gene>
    <name evidence="2" type="ORF">fHeYen901_267</name>
</gene>
<reference evidence="2 3" key="1">
    <citation type="submission" date="2017-02" db="EMBL/GenBank/DDBJ databases">
        <title>Characterization and complete genome sequence of Yersinia bacteriophage, fHe-Yen9-01.</title>
        <authorList>
            <person name="Jun J.W."/>
            <person name="Wicklund A."/>
            <person name="Skurnik M."/>
        </authorList>
    </citation>
    <scope>NUCLEOTIDE SEQUENCE [LARGE SCALE GENOMIC DNA]</scope>
</reference>
<dbReference type="EMBL" id="KY593455">
    <property type="protein sequence ID" value="ARB06040.1"/>
    <property type="molecule type" value="Genomic_DNA"/>
</dbReference>
<protein>
    <recommendedName>
        <fullName evidence="1">ILEI/PANDER domain-containing protein</fullName>
    </recommendedName>
</protein>
<keyword evidence="3" id="KW-1185">Reference proteome</keyword>
<proteinExistence type="predicted"/>
<accession>A0A1V0DY36</accession>
<sequence length="376" mass="41306">MAQLMAGFGQGFVQTQVLSENNSVKYKLSVAGSNATSSPNPAYILLNDKPISSIQHQNGLNVWELDTTIGAIVSRKIYAFGVNDSASANIAFIEYMNSLTADTVIIITTSGNVNSSPSVDNWFKNAGSTNWFNNEILRNYKGSYAGIYRPRFKKVVSENRCYTDGSIFDSRAYLEIVYDTINDIGATGFPYRVCFDTNEYETDSEIDIKRYPNGLFVTPYSDYLMSPGQKYMITFELFASASLISSGKTTQMNIRWFNDNAFVSGSSYEVNSTFGDQWVKFEHIIDVPANTNGFTIVASRTNSVLISDGTGGVRNVIMAQVSRGDVPITSAAFGVNGIRMNKGIDGTTDKLLILPDVEDDPTGDIYSAEFIEVAPL</sequence>
<feature type="domain" description="ILEI/PANDER" evidence="1">
    <location>
        <begin position="58"/>
        <end position="145"/>
    </location>
</feature>
<dbReference type="PROSITE" id="PS52031">
    <property type="entry name" value="GG_LECTIN"/>
    <property type="match status" value="1"/>
</dbReference>
<dbReference type="Proteomes" id="UP000222840">
    <property type="component" value="Segment"/>
</dbReference>
<dbReference type="InterPro" id="IPR039477">
    <property type="entry name" value="ILEI/PANDER_dom"/>
</dbReference>
<evidence type="ECO:0000259" key="1">
    <source>
        <dbReference type="Pfam" id="PF15711"/>
    </source>
</evidence>
<name>A0A1V0DY36_9CAUD</name>
<organism evidence="2 3">
    <name type="scientific">Yersinia phage fHe-Yen9-01</name>
    <dbReference type="NCBI Taxonomy" id="1965363"/>
    <lineage>
        <taxon>Viruses</taxon>
        <taxon>Duplodnaviria</taxon>
        <taxon>Heunggongvirae</taxon>
        <taxon>Uroviricota</taxon>
        <taxon>Caudoviricetes</taxon>
        <taxon>Pantevenvirales</taxon>
        <taxon>Straboviridae</taxon>
        <taxon>Tevenvirinae</taxon>
        <taxon>Tegunavirus</taxon>
        <taxon>Tegunavirus fheyen901</taxon>
    </lineage>
</organism>
<evidence type="ECO:0000313" key="2">
    <source>
        <dbReference type="EMBL" id="ARB06040.1"/>
    </source>
</evidence>
<evidence type="ECO:0000313" key="3">
    <source>
        <dbReference type="Proteomes" id="UP000222840"/>
    </source>
</evidence>
<dbReference type="Pfam" id="PF15711">
    <property type="entry name" value="ILEI"/>
    <property type="match status" value="1"/>
</dbReference>